<proteinExistence type="predicted"/>
<reference evidence="3 4" key="2">
    <citation type="submission" date="2024-07" db="EMBL/GenBank/DDBJ databases">
        <authorList>
            <person name="Akdeniz Z."/>
        </authorList>
    </citation>
    <scope>NUCLEOTIDE SEQUENCE [LARGE SCALE GENOMIC DNA]</scope>
</reference>
<dbReference type="InterPro" id="IPR001005">
    <property type="entry name" value="SANT/Myb"/>
</dbReference>
<name>A0AA86TJ55_9EUKA</name>
<dbReference type="Gene3D" id="1.10.10.60">
    <property type="entry name" value="Homeodomain-like"/>
    <property type="match status" value="1"/>
</dbReference>
<protein>
    <submittedName>
        <fullName evidence="2">SANT/Myb domain</fullName>
    </submittedName>
    <submittedName>
        <fullName evidence="3">SANT/Myb_domain</fullName>
    </submittedName>
</protein>
<evidence type="ECO:0000313" key="4">
    <source>
        <dbReference type="Proteomes" id="UP001642409"/>
    </source>
</evidence>
<gene>
    <name evidence="2" type="ORF">HINF_LOCUS5027</name>
    <name evidence="3" type="ORF">HINF_LOCUS71599</name>
</gene>
<dbReference type="Proteomes" id="UP001642409">
    <property type="component" value="Unassembled WGS sequence"/>
</dbReference>
<sequence>MKTGQVWTEEDNIVFKDLIQKYHKDFRQVASEMNRTYTQVRSHYYNIQCKNSIQESNKKQTFKDCQNSQQTQNGSQYIVFDGFQ</sequence>
<dbReference type="InterPro" id="IPR009057">
    <property type="entry name" value="Homeodomain-like_sf"/>
</dbReference>
<dbReference type="CDD" id="cd00167">
    <property type="entry name" value="SANT"/>
    <property type="match status" value="1"/>
</dbReference>
<organism evidence="2">
    <name type="scientific">Hexamita inflata</name>
    <dbReference type="NCBI Taxonomy" id="28002"/>
    <lineage>
        <taxon>Eukaryota</taxon>
        <taxon>Metamonada</taxon>
        <taxon>Diplomonadida</taxon>
        <taxon>Hexamitidae</taxon>
        <taxon>Hexamitinae</taxon>
        <taxon>Hexamita</taxon>
    </lineage>
</organism>
<accession>A0AA86TJ55</accession>
<dbReference type="AlphaFoldDB" id="A0AA86TJ55"/>
<evidence type="ECO:0000313" key="2">
    <source>
        <dbReference type="EMBL" id="CAI9917382.1"/>
    </source>
</evidence>
<comment type="caution">
    <text evidence="2">The sequence shown here is derived from an EMBL/GenBank/DDBJ whole genome shotgun (WGS) entry which is preliminary data.</text>
</comment>
<reference evidence="2" key="1">
    <citation type="submission" date="2023-06" db="EMBL/GenBank/DDBJ databases">
        <authorList>
            <person name="Kurt Z."/>
        </authorList>
    </citation>
    <scope>NUCLEOTIDE SEQUENCE</scope>
</reference>
<dbReference type="SUPFAM" id="SSF46689">
    <property type="entry name" value="Homeodomain-like"/>
    <property type="match status" value="1"/>
</dbReference>
<dbReference type="PROSITE" id="PS51294">
    <property type="entry name" value="HTH_MYB"/>
    <property type="match status" value="1"/>
</dbReference>
<keyword evidence="4" id="KW-1185">Reference proteome</keyword>
<dbReference type="Pfam" id="PF00249">
    <property type="entry name" value="Myb_DNA-binding"/>
    <property type="match status" value="1"/>
</dbReference>
<feature type="domain" description="HTH myb-type" evidence="1">
    <location>
        <begin position="1"/>
        <end position="52"/>
    </location>
</feature>
<evidence type="ECO:0000259" key="1">
    <source>
        <dbReference type="PROSITE" id="PS51294"/>
    </source>
</evidence>
<dbReference type="EMBL" id="CAXDID020000554">
    <property type="protein sequence ID" value="CAL6102299.1"/>
    <property type="molecule type" value="Genomic_DNA"/>
</dbReference>
<dbReference type="InterPro" id="IPR017930">
    <property type="entry name" value="Myb_dom"/>
</dbReference>
<dbReference type="EMBL" id="CATOUU010000131">
    <property type="protein sequence ID" value="CAI9917382.1"/>
    <property type="molecule type" value="Genomic_DNA"/>
</dbReference>
<evidence type="ECO:0000313" key="3">
    <source>
        <dbReference type="EMBL" id="CAL6102299.1"/>
    </source>
</evidence>
<dbReference type="SMART" id="SM00717">
    <property type="entry name" value="SANT"/>
    <property type="match status" value="1"/>
</dbReference>